<reference evidence="10" key="1">
    <citation type="submission" date="2020-03" db="EMBL/GenBank/DDBJ databases">
        <title>Transcriptomic Profiling of the Digestive Tract of the Rat Flea, Xenopsylla cheopis, Following Blood Feeding and Infection with Yersinia pestis.</title>
        <authorList>
            <person name="Bland D.M."/>
            <person name="Martens C.A."/>
            <person name="Virtaneva K."/>
            <person name="Kanakabandi K."/>
            <person name="Long D."/>
            <person name="Rosenke R."/>
            <person name="Saturday G.A."/>
            <person name="Hoyt F.H."/>
            <person name="Bruno D.P."/>
            <person name="Ribeiro J.M.C."/>
            <person name="Hinnebusch J."/>
        </authorList>
    </citation>
    <scope>NUCLEOTIDE SEQUENCE</scope>
</reference>
<evidence type="ECO:0000313" key="10">
    <source>
        <dbReference type="EMBL" id="NOV46741.1"/>
    </source>
</evidence>
<dbReference type="AlphaFoldDB" id="A0A6M2DNP6"/>
<evidence type="ECO:0000256" key="4">
    <source>
        <dbReference type="ARBA" id="ARBA00022801"/>
    </source>
</evidence>
<evidence type="ECO:0000256" key="3">
    <source>
        <dbReference type="ARBA" id="ARBA00012744"/>
    </source>
</evidence>
<evidence type="ECO:0000256" key="8">
    <source>
        <dbReference type="RuleBase" id="RU003690"/>
    </source>
</evidence>
<evidence type="ECO:0000256" key="6">
    <source>
        <dbReference type="ARBA" id="ARBA00023295"/>
    </source>
</evidence>
<dbReference type="PROSITE" id="PS00572">
    <property type="entry name" value="GLYCOSYL_HYDROL_F1_1"/>
    <property type="match status" value="1"/>
</dbReference>
<name>A0A6M2DNP6_XENCH</name>
<evidence type="ECO:0000256" key="1">
    <source>
        <dbReference type="ARBA" id="ARBA00010838"/>
    </source>
</evidence>
<comment type="subunit">
    <text evidence="2">Homodimer.</text>
</comment>
<dbReference type="EC" id="3.2.1.21" evidence="3"/>
<protein>
    <recommendedName>
        <fullName evidence="3">beta-glucosidase</fullName>
        <ecNumber evidence="3">3.2.1.21</ecNumber>
    </recommendedName>
</protein>
<dbReference type="GO" id="GO:0008422">
    <property type="term" value="F:beta-glucosidase activity"/>
    <property type="evidence" value="ECO:0007669"/>
    <property type="project" value="TreeGrafter"/>
</dbReference>
<dbReference type="FunFam" id="3.20.20.80:FF:000013">
    <property type="entry name" value="lactase-phlorizin hydrolase"/>
    <property type="match status" value="1"/>
</dbReference>
<organism evidence="10">
    <name type="scientific">Xenopsylla cheopis</name>
    <name type="common">Oriental rat flea</name>
    <name type="synonym">Pulex cheopis</name>
    <dbReference type="NCBI Taxonomy" id="163159"/>
    <lineage>
        <taxon>Eukaryota</taxon>
        <taxon>Metazoa</taxon>
        <taxon>Ecdysozoa</taxon>
        <taxon>Arthropoda</taxon>
        <taxon>Hexapoda</taxon>
        <taxon>Insecta</taxon>
        <taxon>Pterygota</taxon>
        <taxon>Neoptera</taxon>
        <taxon>Endopterygota</taxon>
        <taxon>Siphonaptera</taxon>
        <taxon>Pulicidae</taxon>
        <taxon>Xenopsyllinae</taxon>
        <taxon>Xenopsylla</taxon>
    </lineage>
</organism>
<comment type="similarity">
    <text evidence="1 8">Belongs to the glycosyl hydrolase 1 family.</text>
</comment>
<dbReference type="SUPFAM" id="SSF51445">
    <property type="entry name" value="(Trans)glycosidases"/>
    <property type="match status" value="1"/>
</dbReference>
<dbReference type="InterPro" id="IPR017853">
    <property type="entry name" value="GH"/>
</dbReference>
<feature type="active site" description="Nucleophile" evidence="7">
    <location>
        <position position="409"/>
    </location>
</feature>
<evidence type="ECO:0000256" key="7">
    <source>
        <dbReference type="PROSITE-ProRule" id="PRU10055"/>
    </source>
</evidence>
<keyword evidence="6 9" id="KW-0326">Glycosidase</keyword>
<dbReference type="InterPro" id="IPR033132">
    <property type="entry name" value="GH_1_N_CS"/>
</dbReference>
<dbReference type="InterPro" id="IPR001360">
    <property type="entry name" value="Glyco_hydro_1"/>
</dbReference>
<dbReference type="PRINTS" id="PR00131">
    <property type="entry name" value="GLHYDRLASE1"/>
</dbReference>
<keyword evidence="4 9" id="KW-0378">Hydrolase</keyword>
<evidence type="ECO:0000256" key="5">
    <source>
        <dbReference type="ARBA" id="ARBA00023180"/>
    </source>
</evidence>
<evidence type="ECO:0000256" key="9">
    <source>
        <dbReference type="RuleBase" id="RU004468"/>
    </source>
</evidence>
<dbReference type="PANTHER" id="PTHR10353">
    <property type="entry name" value="GLYCOSYL HYDROLASE"/>
    <property type="match status" value="1"/>
</dbReference>
<dbReference type="PANTHER" id="PTHR10353:SF36">
    <property type="entry name" value="LP05116P"/>
    <property type="match status" value="1"/>
</dbReference>
<sequence length="512" mass="58966">MNAAIISIYMLLTCSYFESYGLETVTKLQDITESDLAFPDDFQFGCATAAFQIEGAWNEGGKGENIWDRLIHTNPDVVADKTNADIACDSYHKYKDDVAALKEIGANFYRFSISWSRVLPTGDASFVNEEGIQYYSDLIDELLNNGIEPMVTLFHWDVPQSLQEFGGFLNPLIATYFADYAHLMFQRFGDRVKTWITFNEPTEQCLNGFVNMGAPPMVEGYGVGEYLCAHHLLISHANAYRIYDTEFRKKQKGKVGITLVQGFNYPKTNKSEDIEAVERAMQFMIGWYAHPIFTKEGNYPKVMIDYIQEASDKQNRIRSRLPVMNEDLIKHIKGSADFLGLNHYTSRIASHGINGKPNTWYTDQQVKFEYDPSWPSTASSWLKVIPQGFREVIKWVQNAYPGIEIIITENGVSDYGQLDDQDRIHYICSYMNEMLKAIVLDECNVKGYALWSIMDNFEWLRGFSERFGLYYVNITDPQRTRIPKESSRIYKEIISTRKIPKDCLEDYIYSHN</sequence>
<dbReference type="Pfam" id="PF00232">
    <property type="entry name" value="Glyco_hydro_1"/>
    <property type="match status" value="1"/>
</dbReference>
<dbReference type="PROSITE" id="PS00653">
    <property type="entry name" value="GLYCOSYL_HYDROL_F1_2"/>
    <property type="match status" value="1"/>
</dbReference>
<keyword evidence="5" id="KW-0325">Glycoprotein</keyword>
<evidence type="ECO:0000256" key="2">
    <source>
        <dbReference type="ARBA" id="ARBA00011738"/>
    </source>
</evidence>
<proteinExistence type="inferred from homology"/>
<dbReference type="InterPro" id="IPR018120">
    <property type="entry name" value="Glyco_hydro_1_AS"/>
</dbReference>
<accession>A0A6M2DNP6</accession>
<dbReference type="GO" id="GO:0005975">
    <property type="term" value="P:carbohydrate metabolic process"/>
    <property type="evidence" value="ECO:0007669"/>
    <property type="project" value="InterPro"/>
</dbReference>
<dbReference type="EMBL" id="GIIL01003015">
    <property type="protein sequence ID" value="NOV46741.1"/>
    <property type="molecule type" value="Transcribed_RNA"/>
</dbReference>
<dbReference type="Gene3D" id="3.20.20.80">
    <property type="entry name" value="Glycosidases"/>
    <property type="match status" value="1"/>
</dbReference>